<dbReference type="InterPro" id="IPR046685">
    <property type="entry name" value="DUF6555"/>
</dbReference>
<gene>
    <name evidence="1" type="ORF">GIR22_07390</name>
</gene>
<name>A0A7X2UXZ5_9PSED</name>
<dbReference type="EMBL" id="WLYI01000007">
    <property type="protein sequence ID" value="MTD18973.1"/>
    <property type="molecule type" value="Genomic_DNA"/>
</dbReference>
<proteinExistence type="predicted"/>
<evidence type="ECO:0000313" key="2">
    <source>
        <dbReference type="Proteomes" id="UP000431485"/>
    </source>
</evidence>
<accession>A0A7X2UXZ5</accession>
<organism evidence="1 2">
    <name type="scientific">Pseudomonas karstica</name>
    <dbReference type="NCBI Taxonomy" id="1055468"/>
    <lineage>
        <taxon>Bacteria</taxon>
        <taxon>Pseudomonadati</taxon>
        <taxon>Pseudomonadota</taxon>
        <taxon>Gammaproteobacteria</taxon>
        <taxon>Pseudomonadales</taxon>
        <taxon>Pseudomonadaceae</taxon>
        <taxon>Pseudomonas</taxon>
    </lineage>
</organism>
<dbReference type="AlphaFoldDB" id="A0A7X2UXZ5"/>
<reference evidence="1 2" key="1">
    <citation type="submission" date="2019-11" db="EMBL/GenBank/DDBJ databases">
        <title>Pseudmonas karstica sp. nov. and Pseudomonas spelaei sp. nov. from caves.</title>
        <authorList>
            <person name="Zeman M."/>
        </authorList>
    </citation>
    <scope>NUCLEOTIDE SEQUENCE [LARGE SCALE GENOMIC DNA]</scope>
    <source>
        <strain evidence="1 2">CCM 7891</strain>
    </source>
</reference>
<keyword evidence="2" id="KW-1185">Reference proteome</keyword>
<evidence type="ECO:0000313" key="1">
    <source>
        <dbReference type="EMBL" id="MTD18973.1"/>
    </source>
</evidence>
<dbReference type="Pfam" id="PF20192">
    <property type="entry name" value="DUF6555"/>
    <property type="match status" value="1"/>
</dbReference>
<dbReference type="Proteomes" id="UP000431485">
    <property type="component" value="Unassembled WGS sequence"/>
</dbReference>
<comment type="caution">
    <text evidence="1">The sequence shown here is derived from an EMBL/GenBank/DDBJ whole genome shotgun (WGS) entry which is preliminary data.</text>
</comment>
<dbReference type="OrthoDB" id="6998444at2"/>
<sequence>MSTATIYTIHYFLHGQPKAFVVRAETMNNAEAWHWAACDAGVAHVARIGRPGHEQVKKTTRPWAEKYGITDVTWTAPKRFGE</sequence>
<dbReference type="RefSeq" id="WP_154742693.1">
    <property type="nucleotide sequence ID" value="NZ_JBHSTG010000052.1"/>
</dbReference>
<protein>
    <submittedName>
        <fullName evidence="1">Uncharacterized protein</fullName>
    </submittedName>
</protein>